<sequence>MNLQAKRQKEIKIVISMIQLYCRHHDDIDEQELIQYATSRIEKCPMMKDKTFCSRCKIHCYEKKMQEKIKKVMRYSGPRMIFHHPLLTIRHALHI</sequence>
<evidence type="ECO:0000313" key="1">
    <source>
        <dbReference type="EMBL" id="TCW02838.1"/>
    </source>
</evidence>
<dbReference type="InterPro" id="IPR020483">
    <property type="entry name" value="Uncharacterised_YgbA"/>
</dbReference>
<dbReference type="NCBIfam" id="NF007714">
    <property type="entry name" value="PRK10410.1-2"/>
    <property type="match status" value="1"/>
</dbReference>
<comment type="caution">
    <text evidence="1">The sequence shown here is derived from an EMBL/GenBank/DDBJ whole genome shotgun (WGS) entry which is preliminary data.</text>
</comment>
<dbReference type="GeneID" id="98913967"/>
<keyword evidence="2" id="KW-1185">Reference proteome</keyword>
<accession>A0A4R3Z6M1</accession>
<dbReference type="Proteomes" id="UP000295515">
    <property type="component" value="Unassembled WGS sequence"/>
</dbReference>
<dbReference type="EMBL" id="SMCQ01000001">
    <property type="protein sequence ID" value="TCW02838.1"/>
    <property type="molecule type" value="Genomic_DNA"/>
</dbReference>
<protein>
    <submittedName>
        <fullName evidence="1">YbgA-like uncharacterized protein</fullName>
    </submittedName>
</protein>
<gene>
    <name evidence="1" type="ORF">EDD60_101142</name>
</gene>
<name>A0A4R3Z6M1_9FIRM</name>
<reference evidence="1 2" key="1">
    <citation type="submission" date="2019-03" db="EMBL/GenBank/DDBJ databases">
        <title>Genomic Encyclopedia of Type Strains, Phase IV (KMG-IV): sequencing the most valuable type-strain genomes for metagenomic binning, comparative biology and taxonomic classification.</title>
        <authorList>
            <person name="Goeker M."/>
        </authorList>
    </citation>
    <scope>NUCLEOTIDE SEQUENCE [LARGE SCALE GENOMIC DNA]</scope>
    <source>
        <strain evidence="1 2">DSM 29487</strain>
    </source>
</reference>
<dbReference type="Pfam" id="PF11756">
    <property type="entry name" value="YgbA_NO"/>
    <property type="match status" value="1"/>
</dbReference>
<dbReference type="RefSeq" id="WP_066447368.1">
    <property type="nucleotide sequence ID" value="NZ_DBGCPY010000106.1"/>
</dbReference>
<dbReference type="AlphaFoldDB" id="A0A4R3Z6M1"/>
<evidence type="ECO:0000313" key="2">
    <source>
        <dbReference type="Proteomes" id="UP000295515"/>
    </source>
</evidence>
<organism evidence="1 2">
    <name type="scientific">Longibaculum muris</name>
    <dbReference type="NCBI Taxonomy" id="1796628"/>
    <lineage>
        <taxon>Bacteria</taxon>
        <taxon>Bacillati</taxon>
        <taxon>Bacillota</taxon>
        <taxon>Erysipelotrichia</taxon>
        <taxon>Erysipelotrichales</taxon>
        <taxon>Coprobacillaceae</taxon>
        <taxon>Longibaculum</taxon>
    </lineage>
</organism>
<proteinExistence type="predicted"/>